<dbReference type="InterPro" id="IPR050795">
    <property type="entry name" value="Asn_Synthetase"/>
</dbReference>
<sequence>MFYFATTTGQIGACSEAKGLIDITKGQNGVQQFFEPFPPAHYNVYDVSKDGKLSLETKKQFHSFVDDPLHWKYQRIQLEKGFDCETVKKNIRTLFCSAVKKRLMSSRKLGSLLSGGLDSSLVAAIAAGEIKKENSSLKLPTFSIGMGQSPDVIAARKVAAHIGSEHHEVTITEDEGLQAVDDVIYALESYDVTTVRASTPMYLLAKYISNETDTIVIMSGEGADELAQGYIYFHKQPSPEEGDKESKRLLTDLYMYDVLRTDRSTASHGLEVRAPFLDHAFTSYFLSLPADMRMPKDGMEKHLVRSAFDGTGLLPNEILWRSKEAFSDGVSSRKKSWYEILQDHIEDKVTDEQMENAAQTFPHNTPRSKEAYYYRSVFENRFGSKLAKLIPYQWMPKWIECDDPSARVLSHYKNDEEAK</sequence>
<dbReference type="Pfam" id="PF00733">
    <property type="entry name" value="Asn_synthase"/>
    <property type="match status" value="2"/>
</dbReference>
<dbReference type="GO" id="GO:0005829">
    <property type="term" value="C:cytosol"/>
    <property type="evidence" value="ECO:0007669"/>
    <property type="project" value="TreeGrafter"/>
</dbReference>
<dbReference type="EMBL" id="LR783115">
    <property type="protein sequence ID" value="CAB3223698.1"/>
    <property type="molecule type" value="mRNA"/>
</dbReference>
<feature type="domain" description="Asparagine synthetase" evidence="4">
    <location>
        <begin position="91"/>
        <end position="238"/>
    </location>
</feature>
<dbReference type="PANTHER" id="PTHR11772">
    <property type="entry name" value="ASPARAGINE SYNTHETASE"/>
    <property type="match status" value="1"/>
</dbReference>
<dbReference type="GO" id="GO:0005524">
    <property type="term" value="F:ATP binding"/>
    <property type="evidence" value="ECO:0007669"/>
    <property type="project" value="UniProtKB-KW"/>
</dbReference>
<evidence type="ECO:0000256" key="2">
    <source>
        <dbReference type="ARBA" id="ARBA00022741"/>
    </source>
</evidence>
<dbReference type="PANTHER" id="PTHR11772:SF23">
    <property type="entry name" value="ASPARAGINE SYNTHETASE [GLUTAMINE-HYDROLYZING]"/>
    <property type="match status" value="1"/>
</dbReference>
<evidence type="ECO:0000259" key="4">
    <source>
        <dbReference type="Pfam" id="PF00733"/>
    </source>
</evidence>
<accession>A0A6F9D6E7</accession>
<feature type="domain" description="Asparagine synthetase" evidence="4">
    <location>
        <begin position="243"/>
        <end position="387"/>
    </location>
</feature>
<dbReference type="CDD" id="cd01991">
    <property type="entry name" value="Asn_synthase_B_C"/>
    <property type="match status" value="1"/>
</dbReference>
<name>A0A6F9D6E7_9ASCI</name>
<keyword evidence="3" id="KW-0067">ATP-binding</keyword>
<gene>
    <name evidence="5" type="primary">Asns</name>
</gene>
<dbReference type="Gene3D" id="3.40.50.620">
    <property type="entry name" value="HUPs"/>
    <property type="match status" value="1"/>
</dbReference>
<evidence type="ECO:0000256" key="1">
    <source>
        <dbReference type="ARBA" id="ARBA00005187"/>
    </source>
</evidence>
<dbReference type="InterPro" id="IPR014729">
    <property type="entry name" value="Rossmann-like_a/b/a_fold"/>
</dbReference>
<organism evidence="5">
    <name type="scientific">Phallusia mammillata</name>
    <dbReference type="NCBI Taxonomy" id="59560"/>
    <lineage>
        <taxon>Eukaryota</taxon>
        <taxon>Metazoa</taxon>
        <taxon>Chordata</taxon>
        <taxon>Tunicata</taxon>
        <taxon>Ascidiacea</taxon>
        <taxon>Phlebobranchia</taxon>
        <taxon>Ascidiidae</taxon>
        <taxon>Phallusia</taxon>
    </lineage>
</organism>
<comment type="pathway">
    <text evidence="1">Amino-acid biosynthesis; L-asparagine biosynthesis; L-asparagine from L-aspartate (L-Gln route): step 1/1.</text>
</comment>
<evidence type="ECO:0000313" key="5">
    <source>
        <dbReference type="EMBL" id="CAB3223698.1"/>
    </source>
</evidence>
<proteinExistence type="evidence at transcript level"/>
<reference evidence="5" key="1">
    <citation type="submission" date="2020-04" db="EMBL/GenBank/DDBJ databases">
        <authorList>
            <person name="Neveu A P."/>
        </authorList>
    </citation>
    <scope>NUCLEOTIDE SEQUENCE</scope>
    <source>
        <tissue evidence="5">Whole embryo</tissue>
    </source>
</reference>
<dbReference type="InterPro" id="IPR001962">
    <property type="entry name" value="Asn_synthase"/>
</dbReference>
<protein>
    <submittedName>
        <fullName evidence="5">Asparagine synthetase [glutamine-hydrolyzing]</fullName>
    </submittedName>
</protein>
<evidence type="ECO:0000256" key="3">
    <source>
        <dbReference type="ARBA" id="ARBA00022840"/>
    </source>
</evidence>
<dbReference type="SUPFAM" id="SSF52402">
    <property type="entry name" value="Adenine nucleotide alpha hydrolases-like"/>
    <property type="match status" value="1"/>
</dbReference>
<dbReference type="GO" id="GO:0004066">
    <property type="term" value="F:asparagine synthase (glutamine-hydrolyzing) activity"/>
    <property type="evidence" value="ECO:0007669"/>
    <property type="project" value="InterPro"/>
</dbReference>
<dbReference type="AlphaFoldDB" id="A0A6F9D6E7"/>
<keyword evidence="2" id="KW-0547">Nucleotide-binding</keyword>
<dbReference type="GO" id="GO:0006529">
    <property type="term" value="P:asparagine biosynthetic process"/>
    <property type="evidence" value="ECO:0007669"/>
    <property type="project" value="InterPro"/>
</dbReference>
<dbReference type="FunFam" id="3.40.50.620:FF:000090">
    <property type="entry name" value="asparagine synthetase [glutamine-hydrolyzing]"/>
    <property type="match status" value="1"/>
</dbReference>